<dbReference type="EMBL" id="JARKIK010003162">
    <property type="protein sequence ID" value="KAK8719076.1"/>
    <property type="molecule type" value="Genomic_DNA"/>
</dbReference>
<dbReference type="PANTHER" id="PTHR46332:SF5">
    <property type="entry name" value="ASPARTATE BETA-HYDROXYLASE DOMAIN CONTAINING 2"/>
    <property type="match status" value="1"/>
</dbReference>
<evidence type="ECO:0000313" key="6">
    <source>
        <dbReference type="EMBL" id="KAK8719076.1"/>
    </source>
</evidence>
<dbReference type="Proteomes" id="UP001445076">
    <property type="component" value="Unassembled WGS sequence"/>
</dbReference>
<proteinExistence type="inferred from homology"/>
<accession>A0AAW0VRJ3</accession>
<dbReference type="Pfam" id="PF05118">
    <property type="entry name" value="Asp_Arg_Hydrox"/>
    <property type="match status" value="1"/>
</dbReference>
<feature type="transmembrane region" description="Helical" evidence="4">
    <location>
        <begin position="18"/>
        <end position="40"/>
    </location>
</feature>
<dbReference type="Gene3D" id="2.60.120.330">
    <property type="entry name" value="B-lactam Antibiotic, Isopenicillin N Synthase, Chain"/>
    <property type="match status" value="1"/>
</dbReference>
<evidence type="ECO:0000256" key="3">
    <source>
        <dbReference type="ARBA" id="ARBA00023002"/>
    </source>
</evidence>
<comment type="similarity">
    <text evidence="1">Belongs to the aspartyl/asparaginyl beta-hydroxylase family.</text>
</comment>
<name>A0AAW0VRJ3_CHEQU</name>
<organism evidence="6 7">
    <name type="scientific">Cherax quadricarinatus</name>
    <name type="common">Australian red claw crayfish</name>
    <dbReference type="NCBI Taxonomy" id="27406"/>
    <lineage>
        <taxon>Eukaryota</taxon>
        <taxon>Metazoa</taxon>
        <taxon>Ecdysozoa</taxon>
        <taxon>Arthropoda</taxon>
        <taxon>Crustacea</taxon>
        <taxon>Multicrustacea</taxon>
        <taxon>Malacostraca</taxon>
        <taxon>Eumalacostraca</taxon>
        <taxon>Eucarida</taxon>
        <taxon>Decapoda</taxon>
        <taxon>Pleocyemata</taxon>
        <taxon>Astacidea</taxon>
        <taxon>Parastacoidea</taxon>
        <taxon>Parastacidae</taxon>
        <taxon>Cherax</taxon>
    </lineage>
</organism>
<feature type="domain" description="Aspartyl/asparaginy/proline hydroxylase" evidence="5">
    <location>
        <begin position="177"/>
        <end position="336"/>
    </location>
</feature>
<protein>
    <recommendedName>
        <fullName evidence="5">Aspartyl/asparaginy/proline hydroxylase domain-containing protein</fullName>
    </recommendedName>
</protein>
<dbReference type="InterPro" id="IPR051821">
    <property type="entry name" value="Asp/Asn_beta-hydroxylase"/>
</dbReference>
<keyword evidence="4" id="KW-1133">Transmembrane helix</keyword>
<evidence type="ECO:0000256" key="1">
    <source>
        <dbReference type="ARBA" id="ARBA00007730"/>
    </source>
</evidence>
<reference evidence="6 7" key="1">
    <citation type="journal article" date="2024" name="BMC Genomics">
        <title>Genome assembly of redclaw crayfish (Cherax quadricarinatus) provides insights into its immune adaptation and hypoxia tolerance.</title>
        <authorList>
            <person name="Liu Z."/>
            <person name="Zheng J."/>
            <person name="Li H."/>
            <person name="Fang K."/>
            <person name="Wang S."/>
            <person name="He J."/>
            <person name="Zhou D."/>
            <person name="Weng S."/>
            <person name="Chi M."/>
            <person name="Gu Z."/>
            <person name="He J."/>
            <person name="Li F."/>
            <person name="Wang M."/>
        </authorList>
    </citation>
    <scope>NUCLEOTIDE SEQUENCE [LARGE SCALE GENOMIC DNA]</scope>
    <source>
        <strain evidence="6">ZL_2023a</strain>
    </source>
</reference>
<keyword evidence="3" id="KW-0560">Oxidoreductase</keyword>
<sequence>MGIKECCSMFFSGLPDPALPFLPSLLLGTFFAGFFLLFFYKKSTNLPLKIILIHIVRKLVCLLPGNDHDESETCLSPDCFRCNKYQQLRVQIVEKWKEMGGNGVKLASREVEEAVGKVEREIESNVKVGAGERRREKNGGNNLHLQNPTLFKMELTANPYWNDFDIYTKELDFLKLNFAIIFKEFVTVFDALKSGDNWGWKSNDIGEGHWCIFPFIDQGLVNESNCRRCPNVAAILDTLPSLMKDCVFGNVCFSILYPDSHIKAHYGPSNIRLRCHLGLQIPDGCWLEVAGTQCKWTARETLVFDDSFEHSATFVDQSSSAQATPRAVLMLDFWHPDITSKEKQVLLKLLAP</sequence>
<keyword evidence="4" id="KW-0812">Transmembrane</keyword>
<dbReference type="GO" id="GO:0051213">
    <property type="term" value="F:dioxygenase activity"/>
    <property type="evidence" value="ECO:0007669"/>
    <property type="project" value="UniProtKB-KW"/>
</dbReference>
<dbReference type="SUPFAM" id="SSF51197">
    <property type="entry name" value="Clavaminate synthase-like"/>
    <property type="match status" value="1"/>
</dbReference>
<evidence type="ECO:0000259" key="5">
    <source>
        <dbReference type="Pfam" id="PF05118"/>
    </source>
</evidence>
<evidence type="ECO:0000313" key="7">
    <source>
        <dbReference type="Proteomes" id="UP001445076"/>
    </source>
</evidence>
<keyword evidence="4" id="KW-0472">Membrane</keyword>
<dbReference type="AlphaFoldDB" id="A0AAW0VRJ3"/>
<dbReference type="InterPro" id="IPR027443">
    <property type="entry name" value="IPNS-like_sf"/>
</dbReference>
<keyword evidence="7" id="KW-1185">Reference proteome</keyword>
<evidence type="ECO:0000256" key="2">
    <source>
        <dbReference type="ARBA" id="ARBA00022964"/>
    </source>
</evidence>
<dbReference type="PANTHER" id="PTHR46332">
    <property type="entry name" value="ASPARTATE BETA-HYDROXYLASE DOMAIN-CONTAINING PROTEIN 2"/>
    <property type="match status" value="1"/>
</dbReference>
<evidence type="ECO:0000256" key="4">
    <source>
        <dbReference type="SAM" id="Phobius"/>
    </source>
</evidence>
<dbReference type="InterPro" id="IPR007803">
    <property type="entry name" value="Asp/Arg/Pro-Hydrxlase"/>
</dbReference>
<gene>
    <name evidence="6" type="ORF">OTU49_014255</name>
</gene>
<dbReference type="GO" id="GO:0016020">
    <property type="term" value="C:membrane"/>
    <property type="evidence" value="ECO:0007669"/>
    <property type="project" value="TreeGrafter"/>
</dbReference>
<keyword evidence="2" id="KW-0223">Dioxygenase</keyword>
<comment type="caution">
    <text evidence="6">The sequence shown here is derived from an EMBL/GenBank/DDBJ whole genome shotgun (WGS) entry which is preliminary data.</text>
</comment>